<evidence type="ECO:0000313" key="4">
    <source>
        <dbReference type="Proteomes" id="UP001596481"/>
    </source>
</evidence>
<dbReference type="RefSeq" id="WP_390222312.1">
    <property type="nucleotide sequence ID" value="NZ_JBHTAA010000001.1"/>
</dbReference>
<reference evidence="3 4" key="1">
    <citation type="journal article" date="2019" name="Int. J. Syst. Evol. Microbiol.">
        <title>The Global Catalogue of Microorganisms (GCM) 10K type strain sequencing project: providing services to taxonomists for standard genome sequencing and annotation.</title>
        <authorList>
            <consortium name="The Broad Institute Genomics Platform"/>
            <consortium name="The Broad Institute Genome Sequencing Center for Infectious Disease"/>
            <person name="Wu L."/>
            <person name="Ma J."/>
        </authorList>
    </citation>
    <scope>NUCLEOTIDE SEQUENCE [LARGE SCALE GENOMIC DNA]</scope>
    <source>
        <strain evidence="3 4">DSM 29988</strain>
    </source>
</reference>
<keyword evidence="1" id="KW-0812">Transmembrane</keyword>
<proteinExistence type="predicted"/>
<feature type="domain" description="DUF8215" evidence="2">
    <location>
        <begin position="7"/>
        <end position="132"/>
    </location>
</feature>
<dbReference type="AlphaFoldDB" id="A0ABD5ZA88"/>
<feature type="transmembrane region" description="Helical" evidence="1">
    <location>
        <begin position="109"/>
        <end position="130"/>
    </location>
</feature>
<keyword evidence="4" id="KW-1185">Reference proteome</keyword>
<organism evidence="3 4">
    <name type="scientific">Haloferax namakaokahaiae</name>
    <dbReference type="NCBI Taxonomy" id="1748331"/>
    <lineage>
        <taxon>Archaea</taxon>
        <taxon>Methanobacteriati</taxon>
        <taxon>Methanobacteriota</taxon>
        <taxon>Stenosarchaea group</taxon>
        <taxon>Halobacteria</taxon>
        <taxon>Halobacteriales</taxon>
        <taxon>Haloferacaceae</taxon>
        <taxon>Haloferax</taxon>
    </lineage>
</organism>
<dbReference type="Proteomes" id="UP001596481">
    <property type="component" value="Unassembled WGS sequence"/>
</dbReference>
<keyword evidence="1" id="KW-0472">Membrane</keyword>
<evidence type="ECO:0000259" key="2">
    <source>
        <dbReference type="Pfam" id="PF26650"/>
    </source>
</evidence>
<feature type="transmembrane region" description="Helical" evidence="1">
    <location>
        <begin position="42"/>
        <end position="65"/>
    </location>
</feature>
<evidence type="ECO:0000313" key="3">
    <source>
        <dbReference type="EMBL" id="MFC7201953.1"/>
    </source>
</evidence>
<gene>
    <name evidence="3" type="ORF">ACFQJC_00350</name>
</gene>
<protein>
    <recommendedName>
        <fullName evidence="2">DUF8215 domain-containing protein</fullName>
    </recommendedName>
</protein>
<dbReference type="EMBL" id="JBHTAA010000001">
    <property type="protein sequence ID" value="MFC7201953.1"/>
    <property type="molecule type" value="Genomic_DNA"/>
</dbReference>
<keyword evidence="1" id="KW-1133">Transmembrane helix</keyword>
<accession>A0ABD5ZA88</accession>
<dbReference type="Pfam" id="PF26650">
    <property type="entry name" value="DUF8215"/>
    <property type="match status" value="1"/>
</dbReference>
<name>A0ABD5ZA88_9EURY</name>
<feature type="transmembrane region" description="Helical" evidence="1">
    <location>
        <begin position="12"/>
        <end position="36"/>
    </location>
</feature>
<evidence type="ECO:0000256" key="1">
    <source>
        <dbReference type="SAM" id="Phobius"/>
    </source>
</evidence>
<dbReference type="InterPro" id="IPR058528">
    <property type="entry name" value="DUF8215"/>
</dbReference>
<comment type="caution">
    <text evidence="3">The sequence shown here is derived from an EMBL/GenBank/DDBJ whole genome shotgun (WGS) entry which is preliminary data.</text>
</comment>
<sequence length="141" mass="15012">MASTLTARVDRWLDQVFFAGWEISVLVIPILWFLIFAESPEAVSLSGITALVTSSAAVGTFRGGYIDTGSWPRPGHLPSLPARSAYYSLVVGGSAMLGAMAQVEFGSLWLGIVVPTVATCTSLALVPRVLAQLQRVARMTV</sequence>